<dbReference type="AlphaFoldDB" id="A0A315ZTH6"/>
<dbReference type="InterPro" id="IPR001647">
    <property type="entry name" value="HTH_TetR"/>
</dbReference>
<dbReference type="RefSeq" id="WP_109776159.1">
    <property type="nucleotide sequence ID" value="NZ_QGDQ01000032.1"/>
</dbReference>
<proteinExistence type="predicted"/>
<feature type="DNA-binding region" description="H-T-H motif" evidence="2">
    <location>
        <begin position="29"/>
        <end position="48"/>
    </location>
</feature>
<organism evidence="4 5">
    <name type="scientific">Quadrisphaera granulorum</name>
    <dbReference type="NCBI Taxonomy" id="317664"/>
    <lineage>
        <taxon>Bacteria</taxon>
        <taxon>Bacillati</taxon>
        <taxon>Actinomycetota</taxon>
        <taxon>Actinomycetes</taxon>
        <taxon>Kineosporiales</taxon>
        <taxon>Kineosporiaceae</taxon>
        <taxon>Quadrisphaera</taxon>
    </lineage>
</organism>
<dbReference type="InterPro" id="IPR009057">
    <property type="entry name" value="Homeodomain-like_sf"/>
</dbReference>
<dbReference type="GO" id="GO:0000976">
    <property type="term" value="F:transcription cis-regulatory region binding"/>
    <property type="evidence" value="ECO:0007669"/>
    <property type="project" value="TreeGrafter"/>
</dbReference>
<dbReference type="EMBL" id="QGDQ01000032">
    <property type="protein sequence ID" value="PWJ48178.1"/>
    <property type="molecule type" value="Genomic_DNA"/>
</dbReference>
<gene>
    <name evidence="4" type="ORF">BXY45_13258</name>
</gene>
<feature type="domain" description="HTH tetR-type" evidence="3">
    <location>
        <begin position="6"/>
        <end position="66"/>
    </location>
</feature>
<evidence type="ECO:0000259" key="3">
    <source>
        <dbReference type="PROSITE" id="PS50977"/>
    </source>
</evidence>
<evidence type="ECO:0000256" key="1">
    <source>
        <dbReference type="ARBA" id="ARBA00023125"/>
    </source>
</evidence>
<dbReference type="GO" id="GO:0003700">
    <property type="term" value="F:DNA-binding transcription factor activity"/>
    <property type="evidence" value="ECO:0007669"/>
    <property type="project" value="TreeGrafter"/>
</dbReference>
<evidence type="ECO:0000313" key="4">
    <source>
        <dbReference type="EMBL" id="PWJ48178.1"/>
    </source>
</evidence>
<dbReference type="Proteomes" id="UP000245469">
    <property type="component" value="Unassembled WGS sequence"/>
</dbReference>
<accession>A0A315ZTH6</accession>
<dbReference type="PANTHER" id="PTHR30055:SF239">
    <property type="entry name" value="TRANSCRIPTIONAL REGULATORY PROTEIN"/>
    <property type="match status" value="1"/>
</dbReference>
<dbReference type="PROSITE" id="PS50977">
    <property type="entry name" value="HTH_TETR_2"/>
    <property type="match status" value="1"/>
</dbReference>
<protein>
    <submittedName>
        <fullName evidence="4">TetR family transcriptional regulator</fullName>
    </submittedName>
</protein>
<reference evidence="4 5" key="1">
    <citation type="submission" date="2018-03" db="EMBL/GenBank/DDBJ databases">
        <title>Genomic Encyclopedia of Archaeal and Bacterial Type Strains, Phase II (KMG-II): from individual species to whole genera.</title>
        <authorList>
            <person name="Goeker M."/>
        </authorList>
    </citation>
    <scope>NUCLEOTIDE SEQUENCE [LARGE SCALE GENOMIC DNA]</scope>
    <source>
        <strain evidence="4 5">DSM 44889</strain>
    </source>
</reference>
<dbReference type="SUPFAM" id="SSF46689">
    <property type="entry name" value="Homeodomain-like"/>
    <property type="match status" value="1"/>
</dbReference>
<dbReference type="PANTHER" id="PTHR30055">
    <property type="entry name" value="HTH-TYPE TRANSCRIPTIONAL REGULATOR RUTR"/>
    <property type="match status" value="1"/>
</dbReference>
<keyword evidence="1 2" id="KW-0238">DNA-binding</keyword>
<dbReference type="OrthoDB" id="3218408at2"/>
<evidence type="ECO:0000313" key="5">
    <source>
        <dbReference type="Proteomes" id="UP000245469"/>
    </source>
</evidence>
<sequence length="195" mass="20629">MGTSSRRTAEDWVAAAYDRFRTDGLAAVRVEAVARDLGATKGSFYWHFADRAALVAAVVERWERERTDRLVAAADATDGPADPRARLERLFAAVAADPVLGEDPLYLEAADEGVAEAVARVSQRRVEHVAALLEELGVEPRAAHQRALLALASALGLRQLARIGLVGGASPAPSQGVDLVDLLTAPSADARAGAR</sequence>
<keyword evidence="5" id="KW-1185">Reference proteome</keyword>
<name>A0A315ZTH6_9ACTN</name>
<comment type="caution">
    <text evidence="4">The sequence shown here is derived from an EMBL/GenBank/DDBJ whole genome shotgun (WGS) entry which is preliminary data.</text>
</comment>
<dbReference type="Gene3D" id="1.10.357.10">
    <property type="entry name" value="Tetracycline Repressor, domain 2"/>
    <property type="match status" value="1"/>
</dbReference>
<evidence type="ECO:0000256" key="2">
    <source>
        <dbReference type="PROSITE-ProRule" id="PRU00335"/>
    </source>
</evidence>
<dbReference type="Pfam" id="PF00440">
    <property type="entry name" value="TetR_N"/>
    <property type="match status" value="1"/>
</dbReference>
<dbReference type="InterPro" id="IPR050109">
    <property type="entry name" value="HTH-type_TetR-like_transc_reg"/>
</dbReference>